<name>A0A942YWI9_9BACI</name>
<sequence length="97" mass="11088">MEKSKNNQIKITAGLVAVYLFVLTWMILFKMHFSFQDLRHFTDFRGINLIPFAGSVSKNDQIDTTAIVVIKTEIKHNGSTENTPKVSIKIKSQLLNY</sequence>
<keyword evidence="1" id="KW-1133">Transmembrane helix</keyword>
<evidence type="ECO:0000313" key="2">
    <source>
        <dbReference type="EMBL" id="MBS4214095.1"/>
    </source>
</evidence>
<keyword evidence="1" id="KW-0812">Transmembrane</keyword>
<dbReference type="RefSeq" id="WP_213118592.1">
    <property type="nucleotide sequence ID" value="NZ_JAGYPF010000003.1"/>
</dbReference>
<accession>A0A942YWI9</accession>
<evidence type="ECO:0000256" key="1">
    <source>
        <dbReference type="SAM" id="Phobius"/>
    </source>
</evidence>
<dbReference type="Proteomes" id="UP000679749">
    <property type="component" value="Unassembled WGS sequence"/>
</dbReference>
<keyword evidence="3" id="KW-1185">Reference proteome</keyword>
<protein>
    <submittedName>
        <fullName evidence="2">Uncharacterized protein</fullName>
    </submittedName>
</protein>
<keyword evidence="1" id="KW-0472">Membrane</keyword>
<evidence type="ECO:0000313" key="3">
    <source>
        <dbReference type="Proteomes" id="UP000679749"/>
    </source>
</evidence>
<dbReference type="AlphaFoldDB" id="A0A942YWI9"/>
<reference evidence="2" key="1">
    <citation type="submission" date="2021-05" db="EMBL/GenBank/DDBJ databases">
        <title>Novel Bacillus species.</title>
        <authorList>
            <person name="Liu G."/>
        </authorList>
    </citation>
    <scope>NUCLEOTIDE SEQUENCE</scope>
    <source>
        <strain evidence="2">FJAT-49825</strain>
    </source>
</reference>
<gene>
    <name evidence="2" type="ORF">KHA99_16700</name>
</gene>
<dbReference type="EMBL" id="JAGYPF010000003">
    <property type="protein sequence ID" value="MBS4214095.1"/>
    <property type="molecule type" value="Genomic_DNA"/>
</dbReference>
<organism evidence="2 3">
    <name type="scientific">Neobacillus rhizophilus</name>
    <dbReference type="NCBI Taxonomy" id="2833579"/>
    <lineage>
        <taxon>Bacteria</taxon>
        <taxon>Bacillati</taxon>
        <taxon>Bacillota</taxon>
        <taxon>Bacilli</taxon>
        <taxon>Bacillales</taxon>
        <taxon>Bacillaceae</taxon>
        <taxon>Neobacillus</taxon>
    </lineage>
</organism>
<feature type="transmembrane region" description="Helical" evidence="1">
    <location>
        <begin position="12"/>
        <end position="29"/>
    </location>
</feature>
<proteinExistence type="predicted"/>
<comment type="caution">
    <text evidence="2">The sequence shown here is derived from an EMBL/GenBank/DDBJ whole genome shotgun (WGS) entry which is preliminary data.</text>
</comment>